<name>A0A1W1YC03_9BURK</name>
<reference evidence="2 3" key="1">
    <citation type="submission" date="2017-04" db="EMBL/GenBank/DDBJ databases">
        <authorList>
            <person name="Afonso C.L."/>
            <person name="Miller P.J."/>
            <person name="Scott M.A."/>
            <person name="Spackman E."/>
            <person name="Goraichik I."/>
            <person name="Dimitrov K.M."/>
            <person name="Suarez D.L."/>
            <person name="Swayne D.E."/>
        </authorList>
    </citation>
    <scope>NUCLEOTIDE SEQUENCE [LARGE SCALE GENOMIC DNA]</scope>
    <source>
        <strain evidence="2 3">VK13</strain>
    </source>
</reference>
<keyword evidence="1" id="KW-1133">Transmembrane helix</keyword>
<dbReference type="Proteomes" id="UP000192708">
    <property type="component" value="Unassembled WGS sequence"/>
</dbReference>
<protein>
    <submittedName>
        <fullName evidence="2">Uncharacterized protein</fullName>
    </submittedName>
</protein>
<organism evidence="2 3">
    <name type="scientific">Polynucleobacter kasalickyi</name>
    <dbReference type="NCBI Taxonomy" id="1938817"/>
    <lineage>
        <taxon>Bacteria</taxon>
        <taxon>Pseudomonadati</taxon>
        <taxon>Pseudomonadota</taxon>
        <taxon>Betaproteobacteria</taxon>
        <taxon>Burkholderiales</taxon>
        <taxon>Burkholderiaceae</taxon>
        <taxon>Polynucleobacter</taxon>
    </lineage>
</organism>
<dbReference type="STRING" id="1938817.SAMN06296008_102233"/>
<keyword evidence="1" id="KW-0812">Transmembrane</keyword>
<gene>
    <name evidence="2" type="ORF">SAMN06296008_102233</name>
</gene>
<dbReference type="EMBL" id="FWXJ01000002">
    <property type="protein sequence ID" value="SMC33683.1"/>
    <property type="molecule type" value="Genomic_DNA"/>
</dbReference>
<feature type="transmembrane region" description="Helical" evidence="1">
    <location>
        <begin position="21"/>
        <end position="40"/>
    </location>
</feature>
<evidence type="ECO:0000313" key="2">
    <source>
        <dbReference type="EMBL" id="SMC33683.1"/>
    </source>
</evidence>
<keyword evidence="1" id="KW-0472">Membrane</keyword>
<dbReference type="RefSeq" id="WP_084282597.1">
    <property type="nucleotide sequence ID" value="NZ_FWXJ01000002.1"/>
</dbReference>
<keyword evidence="3" id="KW-1185">Reference proteome</keyword>
<sequence length="105" mass="11927">MSSSKREIISVDPIHTAKTLVLVYLCFSLPIIGLFFFDAYFRYGEIPLFVVLYGVFLNVIFGFSILWLACKVYNWVAGKFGGIELDLKEIPVEHTTPKEDLSDVT</sequence>
<dbReference type="OrthoDB" id="8926479at2"/>
<evidence type="ECO:0000256" key="1">
    <source>
        <dbReference type="SAM" id="Phobius"/>
    </source>
</evidence>
<accession>A0A1W1YC03</accession>
<proteinExistence type="predicted"/>
<evidence type="ECO:0000313" key="3">
    <source>
        <dbReference type="Proteomes" id="UP000192708"/>
    </source>
</evidence>
<feature type="transmembrane region" description="Helical" evidence="1">
    <location>
        <begin position="46"/>
        <end position="69"/>
    </location>
</feature>
<dbReference type="AlphaFoldDB" id="A0A1W1YC03"/>